<feature type="short sequence motif" description="GXSXG" evidence="4">
    <location>
        <begin position="56"/>
        <end position="60"/>
    </location>
</feature>
<keyword evidence="3 4" id="KW-0443">Lipid metabolism</keyword>
<dbReference type="EMBL" id="FOPP01000004">
    <property type="protein sequence ID" value="SFH03589.1"/>
    <property type="molecule type" value="Genomic_DNA"/>
</dbReference>
<evidence type="ECO:0000256" key="4">
    <source>
        <dbReference type="PROSITE-ProRule" id="PRU01161"/>
    </source>
</evidence>
<dbReference type="STRING" id="414048.SAMN04489864_104221"/>
<evidence type="ECO:0000313" key="7">
    <source>
        <dbReference type="Proteomes" id="UP000199666"/>
    </source>
</evidence>
<dbReference type="CDD" id="cd07205">
    <property type="entry name" value="Pat_PNPLA6_PNPLA7_NTE1_like"/>
    <property type="match status" value="1"/>
</dbReference>
<dbReference type="InterPro" id="IPR050301">
    <property type="entry name" value="NTE"/>
</dbReference>
<dbReference type="AlphaFoldDB" id="A0A1I2WSJ8"/>
<feature type="domain" description="PNPLA" evidence="5">
    <location>
        <begin position="25"/>
        <end position="220"/>
    </location>
</feature>
<keyword evidence="7" id="KW-1185">Reference proteome</keyword>
<evidence type="ECO:0000256" key="1">
    <source>
        <dbReference type="ARBA" id="ARBA00022801"/>
    </source>
</evidence>
<protein>
    <submittedName>
        <fullName evidence="6">NTE family protein</fullName>
    </submittedName>
</protein>
<reference evidence="6 7" key="1">
    <citation type="submission" date="2016-10" db="EMBL/GenBank/DDBJ databases">
        <authorList>
            <person name="de Groot N.N."/>
        </authorList>
    </citation>
    <scope>NUCLEOTIDE SEQUENCE [LARGE SCALE GENOMIC DNA]</scope>
    <source>
        <strain evidence="6 7">DSM 18684</strain>
    </source>
</reference>
<dbReference type="RefSeq" id="WP_090993168.1">
    <property type="nucleotide sequence ID" value="NZ_FOPP01000004.1"/>
</dbReference>
<dbReference type="PANTHER" id="PTHR14226:SF29">
    <property type="entry name" value="NEUROPATHY TARGET ESTERASE SWS"/>
    <property type="match status" value="1"/>
</dbReference>
<dbReference type="GO" id="GO:0016787">
    <property type="term" value="F:hydrolase activity"/>
    <property type="evidence" value="ECO:0007669"/>
    <property type="project" value="UniProtKB-UniRule"/>
</dbReference>
<dbReference type="Gene3D" id="3.40.1090.10">
    <property type="entry name" value="Cytosolic phospholipase A2 catalytic domain"/>
    <property type="match status" value="2"/>
</dbReference>
<evidence type="ECO:0000313" key="6">
    <source>
        <dbReference type="EMBL" id="SFH03589.1"/>
    </source>
</evidence>
<accession>A0A1I2WSJ8</accession>
<sequence length="768" mass="87334">MFIKNLFTILFILLAFCAKAQKVGLVLSGGGAKGLAHIGILKALEEHNIPIDYITGTSMGGIVGAMYAAGYSPKQMEEIALSTDFQDWVSGRYKSDYSFYFQKSNNNASILTAKLSADTSLRLSFRPNLVNDIPLNFALLELFSQASSSAKDNFDKLFVPYRCMVSDVLSQTSIAVGKGSLAEAVRATMTVPLVYRPIKLEDKYVFDGGLYNNFPADVMKEEFKPDIIIGANVSSKIFNEYPKDDDRLMNRFLVYMFLSKSDSTLIGPNGIYIQPELADFNTTNFAPVAQLIQKGYEATIADMEKIKKSITKRVSKYQLDLKRLEFNSSKPNLIFNTIIVSGVNSQQKKYIERLFKSDQSTFNLADIKQGYYKLVADETFETVYPKITYHQLTDSYNFEIVAQPKKSFKIDFGGNISSRPISNVYLGLQYNYLNKRAYTFSTNFYSGRFYESVQLNGRVDYPSGLPLFLAAEFTYNHWNYYNTSEIFIENPHPTYIEQADRKVDLKMGFPLNKNARISLITSFINNSDNYSPTNSFAVGDILDRTVFNGFRTSLLFEKNSLNRKQYASTGQNFLFSINYTSGKENYVPGNSYRTLASQPGIFRKFRNWAYIKISDEHYFLHTKKYTLGYLAEGVISNQPLFRNYYSSLLSAPAFYPLQDSRSLFLHNFRATSYVAGGLKNIFYLKKNFDLRIEGYLFSAHKEFIQQAPVGVGYDLPFSKWHYAGTAGLVYHTPVGPISLSYNLYDDAIKRNGILLHLGYLIYNKRSIE</sequence>
<dbReference type="PROSITE" id="PS51635">
    <property type="entry name" value="PNPLA"/>
    <property type="match status" value="1"/>
</dbReference>
<keyword evidence="1 4" id="KW-0378">Hydrolase</keyword>
<dbReference type="OrthoDB" id="9770965at2"/>
<dbReference type="InterPro" id="IPR002641">
    <property type="entry name" value="PNPLA_dom"/>
</dbReference>
<dbReference type="Proteomes" id="UP000199666">
    <property type="component" value="Unassembled WGS sequence"/>
</dbReference>
<evidence type="ECO:0000256" key="3">
    <source>
        <dbReference type="ARBA" id="ARBA00023098"/>
    </source>
</evidence>
<dbReference type="SUPFAM" id="SSF52151">
    <property type="entry name" value="FabD/lysophospholipase-like"/>
    <property type="match status" value="1"/>
</dbReference>
<dbReference type="GO" id="GO:0016042">
    <property type="term" value="P:lipid catabolic process"/>
    <property type="evidence" value="ECO:0007669"/>
    <property type="project" value="UniProtKB-UniRule"/>
</dbReference>
<dbReference type="PANTHER" id="PTHR14226">
    <property type="entry name" value="NEUROPATHY TARGET ESTERASE/SWISS CHEESE D.MELANOGASTER"/>
    <property type="match status" value="1"/>
</dbReference>
<dbReference type="InterPro" id="IPR016035">
    <property type="entry name" value="Acyl_Trfase/lysoPLipase"/>
</dbReference>
<feature type="active site" description="Proton acceptor" evidence="4">
    <location>
        <position position="207"/>
    </location>
</feature>
<organism evidence="6 7">
    <name type="scientific">Pedobacter insulae</name>
    <dbReference type="NCBI Taxonomy" id="414048"/>
    <lineage>
        <taxon>Bacteria</taxon>
        <taxon>Pseudomonadati</taxon>
        <taxon>Bacteroidota</taxon>
        <taxon>Sphingobacteriia</taxon>
        <taxon>Sphingobacteriales</taxon>
        <taxon>Sphingobacteriaceae</taxon>
        <taxon>Pedobacter</taxon>
    </lineage>
</organism>
<feature type="active site" description="Nucleophile" evidence="4">
    <location>
        <position position="58"/>
    </location>
</feature>
<dbReference type="Pfam" id="PF01734">
    <property type="entry name" value="Patatin"/>
    <property type="match status" value="1"/>
</dbReference>
<evidence type="ECO:0000256" key="2">
    <source>
        <dbReference type="ARBA" id="ARBA00022963"/>
    </source>
</evidence>
<keyword evidence="2 4" id="KW-0442">Lipid degradation</keyword>
<feature type="short sequence motif" description="GXGXXG" evidence="4">
    <location>
        <begin position="29"/>
        <end position="34"/>
    </location>
</feature>
<gene>
    <name evidence="6" type="ORF">SAMN04489864_104221</name>
</gene>
<proteinExistence type="predicted"/>
<evidence type="ECO:0000259" key="5">
    <source>
        <dbReference type="PROSITE" id="PS51635"/>
    </source>
</evidence>
<feature type="short sequence motif" description="DGA/G" evidence="4">
    <location>
        <begin position="207"/>
        <end position="209"/>
    </location>
</feature>
<name>A0A1I2WSJ8_9SPHI</name>